<proteinExistence type="evidence at transcript level"/>
<dbReference type="InterPro" id="IPR016439">
    <property type="entry name" value="Lag1/Lac1-like"/>
</dbReference>
<dbReference type="Pfam" id="PF03798">
    <property type="entry name" value="TRAM_LAG1_CLN8"/>
    <property type="match status" value="1"/>
</dbReference>
<organism evidence="15">
    <name type="scientific">Phallusia mammillata</name>
    <dbReference type="NCBI Taxonomy" id="59560"/>
    <lineage>
        <taxon>Eukaryota</taxon>
        <taxon>Metazoa</taxon>
        <taxon>Chordata</taxon>
        <taxon>Tunicata</taxon>
        <taxon>Ascidiacea</taxon>
        <taxon>Phlebobranchia</taxon>
        <taxon>Ascidiidae</taxon>
        <taxon>Phallusia</taxon>
    </lineage>
</organism>
<dbReference type="PANTHER" id="PTHR12560:SF0">
    <property type="entry name" value="LD18904P"/>
    <property type="match status" value="1"/>
</dbReference>
<comment type="pathway">
    <text evidence="2">Lipid metabolism; sphingolipid metabolism.</text>
</comment>
<dbReference type="GO" id="GO:0005789">
    <property type="term" value="C:endoplasmic reticulum membrane"/>
    <property type="evidence" value="ECO:0007669"/>
    <property type="project" value="UniProtKB-SubCell"/>
</dbReference>
<evidence type="ECO:0000256" key="4">
    <source>
        <dbReference type="ARBA" id="ARBA00022679"/>
    </source>
</evidence>
<feature type="transmembrane region" description="Helical" evidence="13">
    <location>
        <begin position="138"/>
        <end position="157"/>
    </location>
</feature>
<keyword evidence="4" id="KW-0808">Transferase</keyword>
<dbReference type="PROSITE" id="PS50922">
    <property type="entry name" value="TLC"/>
    <property type="match status" value="1"/>
</dbReference>
<feature type="compositionally biased region" description="Basic and acidic residues" evidence="12">
    <location>
        <begin position="347"/>
        <end position="362"/>
    </location>
</feature>
<dbReference type="Gene3D" id="1.10.10.60">
    <property type="entry name" value="Homeodomain-like"/>
    <property type="match status" value="1"/>
</dbReference>
<feature type="domain" description="TLC" evidence="14">
    <location>
        <begin position="129"/>
        <end position="329"/>
    </location>
</feature>
<keyword evidence="6" id="KW-0256">Endoplasmic reticulum</keyword>
<comment type="pathway">
    <text evidence="3">Sphingolipid metabolism.</text>
</comment>
<dbReference type="GO" id="GO:0046513">
    <property type="term" value="P:ceramide biosynthetic process"/>
    <property type="evidence" value="ECO:0007669"/>
    <property type="project" value="InterPro"/>
</dbReference>
<evidence type="ECO:0000256" key="12">
    <source>
        <dbReference type="SAM" id="MobiDB-lite"/>
    </source>
</evidence>
<evidence type="ECO:0000256" key="9">
    <source>
        <dbReference type="ARBA" id="ARBA00023136"/>
    </source>
</evidence>
<evidence type="ECO:0000256" key="11">
    <source>
        <dbReference type="PROSITE-ProRule" id="PRU00205"/>
    </source>
</evidence>
<evidence type="ECO:0000256" key="13">
    <source>
        <dbReference type="SAM" id="Phobius"/>
    </source>
</evidence>
<gene>
    <name evidence="15" type="primary">Cers2-002</name>
</gene>
<dbReference type="EMBL" id="LR783858">
    <property type="protein sequence ID" value="CAB3230109.1"/>
    <property type="molecule type" value="mRNA"/>
</dbReference>
<feature type="transmembrane region" description="Helical" evidence="13">
    <location>
        <begin position="207"/>
        <end position="223"/>
    </location>
</feature>
<comment type="catalytic activity">
    <reaction evidence="10">
        <text>sphinganine + octadecanoyl-CoA = N-(octadecanoyl)-sphinganine + CoA + H(+)</text>
        <dbReference type="Rhea" id="RHEA:36547"/>
        <dbReference type="ChEBI" id="CHEBI:15378"/>
        <dbReference type="ChEBI" id="CHEBI:57287"/>
        <dbReference type="ChEBI" id="CHEBI:57394"/>
        <dbReference type="ChEBI" id="CHEBI:57817"/>
        <dbReference type="ChEBI" id="CHEBI:67033"/>
    </reaction>
    <physiologicalReaction direction="left-to-right" evidence="10">
        <dbReference type="Rhea" id="RHEA:36548"/>
    </physiologicalReaction>
</comment>
<dbReference type="AlphaFoldDB" id="A0A6F9D9N3"/>
<feature type="transmembrane region" description="Helical" evidence="13">
    <location>
        <begin position="299"/>
        <end position="321"/>
    </location>
</feature>
<evidence type="ECO:0000256" key="5">
    <source>
        <dbReference type="ARBA" id="ARBA00022692"/>
    </source>
</evidence>
<feature type="region of interest" description="Disordered" evidence="12">
    <location>
        <begin position="334"/>
        <end position="369"/>
    </location>
</feature>
<feature type="transmembrane region" description="Helical" evidence="13">
    <location>
        <begin position="177"/>
        <end position="195"/>
    </location>
</feature>
<protein>
    <submittedName>
        <fullName evidence="15">LAG1-like3</fullName>
    </submittedName>
</protein>
<dbReference type="PANTHER" id="PTHR12560">
    <property type="entry name" value="LONGEVITY ASSURANCE FACTOR 1 LAG1"/>
    <property type="match status" value="1"/>
</dbReference>
<dbReference type="UniPathway" id="UPA00222"/>
<dbReference type="GO" id="GO:0050291">
    <property type="term" value="F:sphingosine N-acyltransferase activity"/>
    <property type="evidence" value="ECO:0007669"/>
    <property type="project" value="InterPro"/>
</dbReference>
<dbReference type="SUPFAM" id="SSF46689">
    <property type="entry name" value="Homeodomain-like"/>
    <property type="match status" value="1"/>
</dbReference>
<keyword evidence="9 11" id="KW-0472">Membrane</keyword>
<comment type="subcellular location">
    <subcellularLocation>
        <location evidence="1">Endoplasmic reticulum membrane</location>
        <topology evidence="1">Multi-pass membrane protein</topology>
    </subcellularLocation>
</comment>
<keyword evidence="8" id="KW-0443">Lipid metabolism</keyword>
<evidence type="ECO:0000256" key="8">
    <source>
        <dbReference type="ARBA" id="ARBA00023098"/>
    </source>
</evidence>
<dbReference type="InterPro" id="IPR006634">
    <property type="entry name" value="TLC-dom"/>
</dbReference>
<dbReference type="FunFam" id="1.10.10.60:FF:000020">
    <property type="entry name" value="Ceramide synthase 5"/>
    <property type="match status" value="1"/>
</dbReference>
<dbReference type="SMART" id="SM00724">
    <property type="entry name" value="TLC"/>
    <property type="match status" value="1"/>
</dbReference>
<sequence>MDAFLKWFWNEEFWLPKGVKFADFQNTADAIYAKPYEVYFMLGYAILLLCLRFCFEKLVANPLATKLGIENRIRTPPKKNVQLEAFYKTCKSPSDLQVAGAAKKADLEVKQVMRWLRRRRNADRSNLRKKFAEASWRCFFYLCIFTFGMSILLRAPWFWDGLESWKGYPQPMWTSVYYYYMLEGGFYISLLFSVMRDVKRKDFYQQLIHHMATLILIVFSYSLNFVRVGTLVMAVHDVSDIFLEAAKSASYAKKPKLADALFTIFAVVFFISRLGIMPYSVVHTTWIKMAAVLQPFPSYYMLNSTFFVLQSLHIFWATIIVRMAIRMWKSGGVEKDDRSDMEELSSEEEKNCEKKSNGHYCRDTVPNGH</sequence>
<evidence type="ECO:0000256" key="7">
    <source>
        <dbReference type="ARBA" id="ARBA00022989"/>
    </source>
</evidence>
<feature type="transmembrane region" description="Helical" evidence="13">
    <location>
        <begin position="258"/>
        <end position="279"/>
    </location>
</feature>
<evidence type="ECO:0000256" key="6">
    <source>
        <dbReference type="ARBA" id="ARBA00022824"/>
    </source>
</evidence>
<evidence type="ECO:0000256" key="2">
    <source>
        <dbReference type="ARBA" id="ARBA00004760"/>
    </source>
</evidence>
<accession>A0A6F9D9N3</accession>
<dbReference type="InterPro" id="IPR001356">
    <property type="entry name" value="HD"/>
</dbReference>
<feature type="transmembrane region" description="Helical" evidence="13">
    <location>
        <begin position="38"/>
        <end position="55"/>
    </location>
</feature>
<keyword evidence="5 11" id="KW-0812">Transmembrane</keyword>
<name>A0A6F9D9N3_9ASCI</name>
<evidence type="ECO:0000256" key="1">
    <source>
        <dbReference type="ARBA" id="ARBA00004477"/>
    </source>
</evidence>
<dbReference type="GO" id="GO:0003677">
    <property type="term" value="F:DNA binding"/>
    <property type="evidence" value="ECO:0007669"/>
    <property type="project" value="InterPro"/>
</dbReference>
<dbReference type="InterPro" id="IPR009057">
    <property type="entry name" value="Homeodomain-like_sf"/>
</dbReference>
<evidence type="ECO:0000256" key="3">
    <source>
        <dbReference type="ARBA" id="ARBA00004991"/>
    </source>
</evidence>
<evidence type="ECO:0000313" key="15">
    <source>
        <dbReference type="EMBL" id="CAB3230109.1"/>
    </source>
</evidence>
<reference evidence="15" key="1">
    <citation type="submission" date="2020-04" db="EMBL/GenBank/DDBJ databases">
        <authorList>
            <person name="Neveu A P."/>
        </authorList>
    </citation>
    <scope>NUCLEOTIDE SEQUENCE</scope>
    <source>
        <tissue evidence="15">Whole embryo</tissue>
    </source>
</reference>
<evidence type="ECO:0000256" key="10">
    <source>
        <dbReference type="ARBA" id="ARBA00049036"/>
    </source>
</evidence>
<keyword evidence="7 13" id="KW-1133">Transmembrane helix</keyword>
<dbReference type="PIRSF" id="PIRSF005225">
    <property type="entry name" value="LAG1_LAC1"/>
    <property type="match status" value="1"/>
</dbReference>
<evidence type="ECO:0000259" key="14">
    <source>
        <dbReference type="PROSITE" id="PS50922"/>
    </source>
</evidence>
<dbReference type="CDD" id="cd00086">
    <property type="entry name" value="homeodomain"/>
    <property type="match status" value="1"/>
</dbReference>